<dbReference type="InParanoid" id="A0A673Z3T1"/>
<dbReference type="Pfam" id="PF23463">
    <property type="entry name" value="WWE_2"/>
    <property type="match status" value="1"/>
</dbReference>
<dbReference type="OMA" id="FEMEHRI"/>
<evidence type="ECO:0000259" key="4">
    <source>
        <dbReference type="PROSITE" id="PS51043"/>
    </source>
</evidence>
<dbReference type="GO" id="GO:0046872">
    <property type="term" value="F:metal ion binding"/>
    <property type="evidence" value="ECO:0007669"/>
    <property type="project" value="InterPro"/>
</dbReference>
<dbReference type="GO" id="GO:0005737">
    <property type="term" value="C:cytoplasm"/>
    <property type="evidence" value="ECO:0007669"/>
    <property type="project" value="TreeGrafter"/>
</dbReference>
<dbReference type="PANTHER" id="PTHR23509:SF32">
    <property type="entry name" value="PHOSPHOLIPASE DDHD1"/>
    <property type="match status" value="1"/>
</dbReference>
<feature type="coiled-coil region" evidence="2">
    <location>
        <begin position="508"/>
        <end position="535"/>
    </location>
</feature>
<dbReference type="Ensembl" id="ENSSTUT00000043667.1">
    <property type="protein sequence ID" value="ENSSTUP00000041809.1"/>
    <property type="gene ID" value="ENSSTUG00000017667.1"/>
</dbReference>
<evidence type="ECO:0000256" key="1">
    <source>
        <dbReference type="ARBA" id="ARBA00038464"/>
    </source>
</evidence>
<dbReference type="InterPro" id="IPR004177">
    <property type="entry name" value="DDHD_dom"/>
</dbReference>
<keyword evidence="2" id="KW-0175">Coiled coil</keyword>
<organism evidence="5 6">
    <name type="scientific">Salmo trutta</name>
    <name type="common">Brown trout</name>
    <dbReference type="NCBI Taxonomy" id="8032"/>
    <lineage>
        <taxon>Eukaryota</taxon>
        <taxon>Metazoa</taxon>
        <taxon>Chordata</taxon>
        <taxon>Craniata</taxon>
        <taxon>Vertebrata</taxon>
        <taxon>Euteleostomi</taxon>
        <taxon>Actinopterygii</taxon>
        <taxon>Neopterygii</taxon>
        <taxon>Teleostei</taxon>
        <taxon>Protacanthopterygii</taxon>
        <taxon>Salmoniformes</taxon>
        <taxon>Salmonidae</taxon>
        <taxon>Salmoninae</taxon>
        <taxon>Salmo</taxon>
    </lineage>
</organism>
<evidence type="ECO:0000256" key="2">
    <source>
        <dbReference type="SAM" id="Coils"/>
    </source>
</evidence>
<dbReference type="GO" id="GO:0004620">
    <property type="term" value="F:phospholipase activity"/>
    <property type="evidence" value="ECO:0007669"/>
    <property type="project" value="TreeGrafter"/>
</dbReference>
<dbReference type="InterPro" id="IPR057826">
    <property type="entry name" value="WWE_C20G8.02"/>
</dbReference>
<dbReference type="AlphaFoldDB" id="A0A673Z3T1"/>
<dbReference type="PROSITE" id="PS51043">
    <property type="entry name" value="DDHD"/>
    <property type="match status" value="1"/>
</dbReference>
<comment type="similarity">
    <text evidence="1">Belongs to the PA-PLA1 family.</text>
</comment>
<evidence type="ECO:0000256" key="3">
    <source>
        <dbReference type="SAM" id="MobiDB-lite"/>
    </source>
</evidence>
<dbReference type="GeneTree" id="ENSGT00940000156065"/>
<dbReference type="InterPro" id="IPR058055">
    <property type="entry name" value="PA-PLA1"/>
</dbReference>
<reference evidence="5" key="1">
    <citation type="submission" date="2025-08" db="UniProtKB">
        <authorList>
            <consortium name="Ensembl"/>
        </authorList>
    </citation>
    <scope>IDENTIFICATION</scope>
</reference>
<feature type="region of interest" description="Disordered" evidence="3">
    <location>
        <begin position="634"/>
        <end position="654"/>
    </location>
</feature>
<dbReference type="PANTHER" id="PTHR23509">
    <property type="entry name" value="PA-PL1 PHOSPHOLIPASE FAMILY"/>
    <property type="match status" value="1"/>
</dbReference>
<dbReference type="Proteomes" id="UP000472277">
    <property type="component" value="Chromosome 25"/>
</dbReference>
<sequence length="707" mass="80099">MSLLSSSPPSPMNQVFSSVGNNNTDWDLENNVFVCCYEEPMGKTMQAGMHSVQPGLERHLPRGRHRVLPGGMILGLEEAYPGCHNNRSPPIEPIQSGAQDFSENDRNVAPVLERIKRTRSSSSRHRYNKIVTELGPEEVRWFYKEHKKTWKPFVGHDSLKMEVMFRKLCELNSGTTKRQGFVGMDEGYEEENTSGVELDQYERDLDSVNNVEAVCVRGGLYEVDVKDRECYPVYWNQNVTLCQRSPVLVRDDQEGQEIVRESASCLESSQVLASVHSLKLSRAHVDWHSVDEVYLYSDATTSKIARTVTQKLGFSKASSSGTRLHRGYVEDKPPQTTHIVFVVHGIGQKMDAGRIIKNTGMLREAVRKMEEKHFSELTEEYVDFLPVEWRSKLALDGDTVDSITPDKVRGLRDLLNSSAMDIMYYTSPLYRDEITRGLTSELNRLYALFCSRNTEFEEKGGKVSMVSHSLGCVITFDIMTGWDQVRFCLQEHQELEEELDLRCVSYGERRLLEQLQLTRNRLRELEDQLQGLEASKPLAPPALKFKVENVFCMGSPLAVFLALRGIRPGNSGEQDHILPRSICQRLFNVFDPTDPVAYRLEPLILKHFSNIAPAQIHWCSAVDPTPYDEIRPTFINPQKDPTSDTESIPSPSTSPVLARKYYGESIASMGKASILGTSVSPLFLYAKLTFYYLQNPLSRSRGGDPDV</sequence>
<feature type="domain" description="DDHD" evidence="4">
    <location>
        <begin position="543"/>
        <end position="707"/>
    </location>
</feature>
<gene>
    <name evidence="5" type="primary">DDHD1</name>
    <name evidence="5" type="synonym">LOC115161793</name>
</gene>
<protein>
    <submittedName>
        <fullName evidence="5">DDHD domain containing 1</fullName>
    </submittedName>
</protein>
<name>A0A673Z3T1_SALTR</name>
<reference evidence="5" key="2">
    <citation type="submission" date="2025-09" db="UniProtKB">
        <authorList>
            <consortium name="Ensembl"/>
        </authorList>
    </citation>
    <scope>IDENTIFICATION</scope>
</reference>
<dbReference type="Pfam" id="PF02862">
    <property type="entry name" value="DDHD"/>
    <property type="match status" value="1"/>
</dbReference>
<proteinExistence type="inferred from homology"/>
<feature type="compositionally biased region" description="Polar residues" evidence="3">
    <location>
        <begin position="635"/>
        <end position="654"/>
    </location>
</feature>
<accession>A0A673Z3T1</accession>
<evidence type="ECO:0000313" key="5">
    <source>
        <dbReference type="Ensembl" id="ENSSTUP00000041809.1"/>
    </source>
</evidence>
<dbReference type="SMART" id="SM01127">
    <property type="entry name" value="DDHD"/>
    <property type="match status" value="1"/>
</dbReference>
<keyword evidence="6" id="KW-1185">Reference proteome</keyword>
<evidence type="ECO:0000313" key="6">
    <source>
        <dbReference type="Proteomes" id="UP000472277"/>
    </source>
</evidence>